<feature type="non-terminal residue" evidence="1">
    <location>
        <position position="1"/>
    </location>
</feature>
<name>A0A424YHY3_9FIRM</name>
<protein>
    <submittedName>
        <fullName evidence="1">Uncharacterized protein</fullName>
    </submittedName>
</protein>
<comment type="caution">
    <text evidence="1">The sequence shown here is derived from an EMBL/GenBank/DDBJ whole genome shotgun (WGS) entry which is preliminary data.</text>
</comment>
<dbReference type="Proteomes" id="UP000285138">
    <property type="component" value="Unassembled WGS sequence"/>
</dbReference>
<evidence type="ECO:0000313" key="1">
    <source>
        <dbReference type="EMBL" id="RQD77884.1"/>
    </source>
</evidence>
<organism evidence="1 2">
    <name type="scientific">Candidatus Syntrophonatronum acetioxidans</name>
    <dbReference type="NCBI Taxonomy" id="1795816"/>
    <lineage>
        <taxon>Bacteria</taxon>
        <taxon>Bacillati</taxon>
        <taxon>Bacillota</taxon>
        <taxon>Clostridia</taxon>
        <taxon>Eubacteriales</taxon>
        <taxon>Syntrophomonadaceae</taxon>
        <taxon>Candidatus Syntrophonatronum</taxon>
    </lineage>
</organism>
<evidence type="ECO:0000313" key="2">
    <source>
        <dbReference type="Proteomes" id="UP000285138"/>
    </source>
</evidence>
<sequence>SLEREGEVHPEVLKKLIEALNLSQEKVDEQIKKDKEQRDKEFQEWANTPIKKHLIIRWMAAMYGMLDIPEGIQSEEEVIKYACYKAKELKCMLWLVLSRKENIHINKEGEVLSRNEVTIDRSFLPFTAIR</sequence>
<accession>A0A424YHY3</accession>
<dbReference type="EMBL" id="QZAA01000048">
    <property type="protein sequence ID" value="RQD77884.1"/>
    <property type="molecule type" value="Genomic_DNA"/>
</dbReference>
<proteinExistence type="predicted"/>
<dbReference type="AlphaFoldDB" id="A0A424YHY3"/>
<gene>
    <name evidence="1" type="ORF">D5R97_01400</name>
</gene>
<reference evidence="1 2" key="1">
    <citation type="submission" date="2018-08" db="EMBL/GenBank/DDBJ databases">
        <title>The metabolism and importance of syntrophic acetate oxidation coupled to methane or sulfide production in haloalkaline environments.</title>
        <authorList>
            <person name="Timmers P.H.A."/>
            <person name="Vavourakis C.D."/>
            <person name="Sorokin D.Y."/>
            <person name="Sinninghe Damste J.S."/>
            <person name="Muyzer G."/>
            <person name="Stams A.J.M."/>
            <person name="Plugge C.M."/>
        </authorList>
    </citation>
    <scope>NUCLEOTIDE SEQUENCE [LARGE SCALE GENOMIC DNA]</scope>
    <source>
        <strain evidence="1">MSAO_Bac1</strain>
    </source>
</reference>